<accession>A0A4Z1SW41</accession>
<reference evidence="3 4" key="1">
    <citation type="submission" date="2019-05" db="EMBL/GenBank/DDBJ databases">
        <title>The compact genome of Giardia muris reveals important steps in the evolution of intestinal protozoan parasites.</title>
        <authorList>
            <person name="Xu F."/>
            <person name="Jimenez-Gonzalez A."/>
            <person name="Einarsson E."/>
            <person name="Astvaldsson A."/>
            <person name="Peirasmaki D."/>
            <person name="Eckmann L."/>
            <person name="Andersson J.O."/>
            <person name="Svard S.G."/>
            <person name="Jerlstrom-Hultqvist J."/>
        </authorList>
    </citation>
    <scope>NUCLEOTIDE SEQUENCE [LARGE SCALE GENOMIC DNA]</scope>
    <source>
        <strain evidence="3 4">Roberts-Thomson</strain>
    </source>
</reference>
<comment type="caution">
    <text evidence="3">The sequence shown here is derived from an EMBL/GenBank/DDBJ whole genome shotgun (WGS) entry which is preliminary data.</text>
</comment>
<feature type="region of interest" description="Disordered" evidence="1">
    <location>
        <begin position="799"/>
        <end position="819"/>
    </location>
</feature>
<evidence type="ECO:0000256" key="1">
    <source>
        <dbReference type="SAM" id="MobiDB-lite"/>
    </source>
</evidence>
<feature type="region of interest" description="Disordered" evidence="1">
    <location>
        <begin position="96"/>
        <end position="119"/>
    </location>
</feature>
<gene>
    <name evidence="3" type="ORF">GMRT_10128</name>
</gene>
<dbReference type="Pfam" id="PF14846">
    <property type="entry name" value="DUF4485"/>
    <property type="match status" value="1"/>
</dbReference>
<proteinExistence type="predicted"/>
<feature type="domain" description="DUF4485" evidence="2">
    <location>
        <begin position="4"/>
        <end position="84"/>
    </location>
</feature>
<name>A0A4Z1SW41_GIAMU</name>
<protein>
    <recommendedName>
        <fullName evidence="2">DUF4485 domain-containing protein</fullName>
    </recommendedName>
</protein>
<sequence length="819" mass="90215">MTQLDQHFEHELAVAQGMRDRLSKKDRISLNKWLTRLQYICRTRQERILRNRYLDFLILQIRVCGCLEEPFTHIPPDGNLEALQLYRLERLQVLESRGTRKPGSSRSSSPTATFVPLSSSSSNRLQGILAADADLNITIPDYTEIITSSPLRHRNAYGQAYLRDEPAMDNVQIQLPVRSTSSSFQSQVPAQHLSVHHHTLTDAFALTHAPTAMPHAATPLHFANQEQITHMYSHFPHEEIQQLYLPAPVGSAEAPRVRGYDVSAAVDDGDDPGSADTPTNMAVALPIMREPPIVNKSRPIIDAVAEDILASLRIEELRAKPEVPLQVPAGTGSGEGTILATSRAIREVSQRRDGAPVSSYSVESLRRKYEGQSARASPELEELRYVVPATREPPSHRGSYVHGPERPPETIRETPHDEQPFALLSPEIGTGSVLQLESTKNNMKEEEIGISLAGTDTPLEMTAQPLIENSLVRSDLVHAKSPEVQVVMAQQRTAFTSLTTLAENVQETSTPLRLYAQATQDQDHVQVTEPLPEPQDDHLVRPVQPEYEPHPIPIETLIHSNYSSAISPKEELTLVRTPVESPKRQRIRIMPDEQVRQHGPSLSTLQPSVLTSYVAPQPQTTLSSILTPVRRPGASLHSSLAESLGAATPLFNSVRATPTLILGQPGDQPPIGQPSLSALSMEHQMQPDDLDHEHDLADVESEPFSSTQLGRSAPVPLPDDDLTCSAAIRKMHESMTSPRPQGRESFGETEPAVVISSNKEVIPIYRRRSHGPPPATVSETLSLLEQAKADGVITLRRSASGSRALSLSRRSASNSHILE</sequence>
<evidence type="ECO:0000313" key="3">
    <source>
        <dbReference type="EMBL" id="TNJ27778.1"/>
    </source>
</evidence>
<dbReference type="OrthoDB" id="10257603at2759"/>
<dbReference type="Proteomes" id="UP000315496">
    <property type="component" value="Chromosome 3"/>
</dbReference>
<dbReference type="InterPro" id="IPR027831">
    <property type="entry name" value="DUF4485"/>
</dbReference>
<feature type="compositionally biased region" description="Polar residues" evidence="1">
    <location>
        <begin position="102"/>
        <end position="119"/>
    </location>
</feature>
<dbReference type="EMBL" id="VDLU01000003">
    <property type="protein sequence ID" value="TNJ27778.1"/>
    <property type="molecule type" value="Genomic_DNA"/>
</dbReference>
<dbReference type="VEuPathDB" id="GiardiaDB:GMRT_10128"/>
<evidence type="ECO:0000259" key="2">
    <source>
        <dbReference type="Pfam" id="PF14846"/>
    </source>
</evidence>
<evidence type="ECO:0000313" key="4">
    <source>
        <dbReference type="Proteomes" id="UP000315496"/>
    </source>
</evidence>
<organism evidence="3 4">
    <name type="scientific">Giardia muris</name>
    <dbReference type="NCBI Taxonomy" id="5742"/>
    <lineage>
        <taxon>Eukaryota</taxon>
        <taxon>Metamonada</taxon>
        <taxon>Diplomonadida</taxon>
        <taxon>Hexamitidae</taxon>
        <taxon>Giardiinae</taxon>
        <taxon>Giardia</taxon>
    </lineage>
</organism>
<keyword evidence="4" id="KW-1185">Reference proteome</keyword>
<dbReference type="AlphaFoldDB" id="A0A4Z1SW41"/>